<dbReference type="AlphaFoldDB" id="A0A6C0IV50"/>
<dbReference type="EMBL" id="MN740273">
    <property type="protein sequence ID" value="QHT97174.1"/>
    <property type="molecule type" value="Genomic_DNA"/>
</dbReference>
<protein>
    <submittedName>
        <fullName evidence="1">Uncharacterized protein</fullName>
    </submittedName>
</protein>
<proteinExistence type="predicted"/>
<reference evidence="1" key="1">
    <citation type="journal article" date="2020" name="Nature">
        <title>Giant virus diversity and host interactions through global metagenomics.</title>
        <authorList>
            <person name="Schulz F."/>
            <person name="Roux S."/>
            <person name="Paez-Espino D."/>
            <person name="Jungbluth S."/>
            <person name="Walsh D.A."/>
            <person name="Denef V.J."/>
            <person name="McMahon K.D."/>
            <person name="Konstantinidis K.T."/>
            <person name="Eloe-Fadrosh E.A."/>
            <person name="Kyrpides N.C."/>
            <person name="Woyke T."/>
        </authorList>
    </citation>
    <scope>NUCLEOTIDE SEQUENCE</scope>
    <source>
        <strain evidence="1">GVMAG-M-3300025138-11</strain>
    </source>
</reference>
<sequence>MKKHMRTTANIFNNKIIIFINKIFIKIILQKYNSYIYYNGTETNYENRTDFSFRISFSIFNISIH</sequence>
<organism evidence="1">
    <name type="scientific">viral metagenome</name>
    <dbReference type="NCBI Taxonomy" id="1070528"/>
    <lineage>
        <taxon>unclassified sequences</taxon>
        <taxon>metagenomes</taxon>
        <taxon>organismal metagenomes</taxon>
    </lineage>
</organism>
<accession>A0A6C0IV50</accession>
<name>A0A6C0IV50_9ZZZZ</name>
<evidence type="ECO:0000313" key="1">
    <source>
        <dbReference type="EMBL" id="QHT97174.1"/>
    </source>
</evidence>